<gene>
    <name evidence="2" type="ORF">GNZ13_32270</name>
</gene>
<comment type="caution">
    <text evidence="2">The sequence shown here is derived from an EMBL/GenBank/DDBJ whole genome shotgun (WGS) entry which is preliminary data.</text>
</comment>
<sequence length="112" mass="12144">MQIIPIQDVYSQTIPAVQLAGQNCKINLYQKSTGFYCDLYINNAPIITGRICQNLNRIVGRLYMGFVGDLMFCDTQGSLTIPSTGLDPSSPGLGSRYLLCYLSTTDLGPGVG</sequence>
<feature type="domain" description="Cyanophage baseplate Pam3 plug gp18" evidence="1">
    <location>
        <begin position="1"/>
        <end position="103"/>
    </location>
</feature>
<dbReference type="RefSeq" id="WP_172172158.1">
    <property type="nucleotide sequence ID" value="NZ_WOEZ01000185.1"/>
</dbReference>
<keyword evidence="3" id="KW-1185">Reference proteome</keyword>
<accession>A0A972NSP0</accession>
<dbReference type="EMBL" id="WOEZ01000185">
    <property type="protein sequence ID" value="NPT59111.1"/>
    <property type="molecule type" value="Genomic_DNA"/>
</dbReference>
<name>A0A972NSP0_9BURK</name>
<reference evidence="2 3" key="1">
    <citation type="submission" date="2019-11" db="EMBL/GenBank/DDBJ databases">
        <title>Metabolism of dissolved organic matter in forest soils.</title>
        <authorList>
            <person name="Cyle K.T."/>
            <person name="Wilhelm R.C."/>
            <person name="Martinez C.E."/>
        </authorList>
    </citation>
    <scope>NUCLEOTIDE SEQUENCE [LARGE SCALE GENOMIC DNA]</scope>
    <source>
        <strain evidence="2 3">5N</strain>
    </source>
</reference>
<dbReference type="InterPro" id="IPR054252">
    <property type="entry name" value="Pam3_gp18"/>
</dbReference>
<evidence type="ECO:0000259" key="1">
    <source>
        <dbReference type="Pfam" id="PF22479"/>
    </source>
</evidence>
<evidence type="ECO:0000313" key="2">
    <source>
        <dbReference type="EMBL" id="NPT59111.1"/>
    </source>
</evidence>
<dbReference type="Proteomes" id="UP000655523">
    <property type="component" value="Unassembled WGS sequence"/>
</dbReference>
<protein>
    <recommendedName>
        <fullName evidence="1">Cyanophage baseplate Pam3 plug gp18 domain-containing protein</fullName>
    </recommendedName>
</protein>
<dbReference type="AlphaFoldDB" id="A0A972NSP0"/>
<dbReference type="Pfam" id="PF22479">
    <property type="entry name" value="Pam3_gp18"/>
    <property type="match status" value="1"/>
</dbReference>
<evidence type="ECO:0000313" key="3">
    <source>
        <dbReference type="Proteomes" id="UP000655523"/>
    </source>
</evidence>
<proteinExistence type="predicted"/>
<organism evidence="2 3">
    <name type="scientific">Paraburkholderia elongata</name>
    <dbReference type="NCBI Taxonomy" id="2675747"/>
    <lineage>
        <taxon>Bacteria</taxon>
        <taxon>Pseudomonadati</taxon>
        <taxon>Pseudomonadota</taxon>
        <taxon>Betaproteobacteria</taxon>
        <taxon>Burkholderiales</taxon>
        <taxon>Burkholderiaceae</taxon>
        <taxon>Paraburkholderia</taxon>
    </lineage>
</organism>